<dbReference type="SUPFAM" id="SSF53187">
    <property type="entry name" value="Zn-dependent exopeptidases"/>
    <property type="match status" value="1"/>
</dbReference>
<organism evidence="6 7">
    <name type="scientific">Holdemanella hominis</name>
    <dbReference type="NCBI Taxonomy" id="2764327"/>
    <lineage>
        <taxon>Bacteria</taxon>
        <taxon>Bacillati</taxon>
        <taxon>Bacillota</taxon>
        <taxon>Erysipelotrichia</taxon>
        <taxon>Erysipelotrichales</taxon>
        <taxon>Erysipelotrichaceae</taxon>
        <taxon>Holdemanella</taxon>
    </lineage>
</organism>
<comment type="similarity">
    <text evidence="1">Belongs to the peptidase M20A family.</text>
</comment>
<proteinExistence type="inferred from homology"/>
<dbReference type="EMBL" id="JACRWH010000049">
    <property type="protein sequence ID" value="MBC6012984.1"/>
    <property type="molecule type" value="Genomic_DNA"/>
</dbReference>
<gene>
    <name evidence="6" type="ORF">H8911_09705</name>
</gene>
<dbReference type="Pfam" id="PF01546">
    <property type="entry name" value="Peptidase_M20"/>
    <property type="match status" value="1"/>
</dbReference>
<keyword evidence="2" id="KW-0645">Protease</keyword>
<keyword evidence="3" id="KW-0479">Metal-binding</keyword>
<comment type="caution">
    <text evidence="6">The sequence shown here is derived from an EMBL/GenBank/DDBJ whole genome shotgun (WGS) entry which is preliminary data.</text>
</comment>
<dbReference type="PANTHER" id="PTHR45962">
    <property type="entry name" value="N-FATTY-ACYL-AMINO ACID SYNTHASE/HYDROLASE PM20D1"/>
    <property type="match status" value="1"/>
</dbReference>
<dbReference type="InterPro" id="IPR047177">
    <property type="entry name" value="Pept_M20A"/>
</dbReference>
<keyword evidence="4" id="KW-0378">Hydrolase</keyword>
<dbReference type="InterPro" id="IPR002933">
    <property type="entry name" value="Peptidase_M20"/>
</dbReference>
<dbReference type="PANTHER" id="PTHR45962:SF1">
    <property type="entry name" value="N-FATTY-ACYL-AMINO ACID SYNTHASE_HYDROLASE PM20D1"/>
    <property type="match status" value="1"/>
</dbReference>
<evidence type="ECO:0000256" key="5">
    <source>
        <dbReference type="ARBA" id="ARBA00022833"/>
    </source>
</evidence>
<dbReference type="Gene3D" id="3.40.630.10">
    <property type="entry name" value="Zn peptidases"/>
    <property type="match status" value="1"/>
</dbReference>
<reference evidence="6 7" key="1">
    <citation type="submission" date="2020-08" db="EMBL/GenBank/DDBJ databases">
        <authorList>
            <person name="Liu C."/>
            <person name="Sun Q."/>
        </authorList>
    </citation>
    <scope>NUCLEOTIDE SEQUENCE [LARGE SCALE GENOMIC DNA]</scope>
    <source>
        <strain evidence="6 7">L34</strain>
    </source>
</reference>
<keyword evidence="5" id="KW-0862">Zinc</keyword>
<name>A0ABR7KKC9_9FIRM</name>
<protein>
    <submittedName>
        <fullName evidence="6">M20/M25/M40 family metallo-hydrolase</fullName>
    </submittedName>
</protein>
<evidence type="ECO:0000313" key="6">
    <source>
        <dbReference type="EMBL" id="MBC6012984.1"/>
    </source>
</evidence>
<evidence type="ECO:0000256" key="1">
    <source>
        <dbReference type="ARBA" id="ARBA00006247"/>
    </source>
</evidence>
<dbReference type="Proteomes" id="UP000649075">
    <property type="component" value="Unassembled WGS sequence"/>
</dbReference>
<sequence length="97" mass="11218">MSEKAELLNFSDDAYLLKFKGKDENRNVMVMLHHDVVNATGNWKEEPFEGTIKDGKIWERGAVDTKTPLFAEFSAIEELLEEGFEFRVNTYLFSSHN</sequence>
<evidence type="ECO:0000256" key="4">
    <source>
        <dbReference type="ARBA" id="ARBA00022801"/>
    </source>
</evidence>
<accession>A0ABR7KKC9</accession>
<evidence type="ECO:0000313" key="7">
    <source>
        <dbReference type="Proteomes" id="UP000649075"/>
    </source>
</evidence>
<dbReference type="RefSeq" id="WP_186999508.1">
    <property type="nucleotide sequence ID" value="NZ_JACRWH010000049.1"/>
</dbReference>
<evidence type="ECO:0000256" key="3">
    <source>
        <dbReference type="ARBA" id="ARBA00022723"/>
    </source>
</evidence>
<keyword evidence="7" id="KW-1185">Reference proteome</keyword>
<evidence type="ECO:0000256" key="2">
    <source>
        <dbReference type="ARBA" id="ARBA00022670"/>
    </source>
</evidence>